<dbReference type="InterPro" id="IPR053137">
    <property type="entry name" value="NLR-like"/>
</dbReference>
<name>A0A1Y2BAS0_9FUNG</name>
<dbReference type="OrthoDB" id="10267514at2759"/>
<dbReference type="PRINTS" id="PR00381">
    <property type="entry name" value="KINESINLIGHT"/>
</dbReference>
<sequence length="709" mass="79694">MGATVSKQKQKKTPIHTNSSSLVPSAADNSIAALTQPERTIVSQVLLDQQKENIHTTPVSAEMMSVNVVEKAETVADTEKERANMLDPNHFSIKGVTVKYFSSLVDVWGGCSELKGMTTQDICNKFVKPQTESSKLSWCADMYLSKDPNLMGQVHDANYFISHAWKYTFLDVVEALTNFVDSNKLDPEATIIWFDLLSNSQHNTSAKDFTWWTTVFQNAIQKIGSVVLIMQPWDDPIPLTRAWCVYEIYVSNVAGSSFYVAMPPNETILFMDSLKKQSQKYLSLLANLNSQNCKAGNTSDQEAIFTTIERTIGFSKLDRTVLETLAVWIIGTLQDHITSSRSSQNHILQIDWMLALAGFYRILSHYEKAESMYVECLETSKRVLGPDHPDTLIALNNLALLYYSQGKYEQAEPMYNECLSTSKRVLGPDHPDTLTIMSNLALLYKFQGKYVQSEPMYTDCLATSKKVLGPDHPDTLLSLNNMADLYYSQGKYDQAESMYIECLSTSKRVLGPDHPDTLVSLNNLALIYNSQGKYEQAEPISVQCLKTRQRVLGPDHPDTLISLNNLALLYYSQGKYDQAESMYIECLSTSKRVLGPDHPDTLVSLNNLALLYNSQGKYEQAEPISVQCLKTRQRVLGPDHPDTLIALNNLALLYYSQGKYEQAEPIYIECLSTSKRVLGPDHPDTLTIMSNWAKSHVLAVTARRKNLCQ</sequence>
<gene>
    <name evidence="2" type="ORF">BCR33DRAFT_703134</name>
</gene>
<evidence type="ECO:0000256" key="1">
    <source>
        <dbReference type="SAM" id="MobiDB-lite"/>
    </source>
</evidence>
<dbReference type="PANTHER" id="PTHR46082:SF6">
    <property type="entry name" value="AAA+ ATPASE DOMAIN-CONTAINING PROTEIN-RELATED"/>
    <property type="match status" value="1"/>
</dbReference>
<dbReference type="InterPro" id="IPR011990">
    <property type="entry name" value="TPR-like_helical_dom_sf"/>
</dbReference>
<accession>A0A1Y2BAS0</accession>
<dbReference type="STRING" id="329046.A0A1Y2BAS0"/>
<protein>
    <submittedName>
        <fullName evidence="2">TPR-like protein</fullName>
    </submittedName>
</protein>
<dbReference type="Pfam" id="PF13424">
    <property type="entry name" value="TPR_12"/>
    <property type="match status" value="3"/>
</dbReference>
<feature type="region of interest" description="Disordered" evidence="1">
    <location>
        <begin position="1"/>
        <end position="23"/>
    </location>
</feature>
<organism evidence="2 3">
    <name type="scientific">Rhizoclosmatium globosum</name>
    <dbReference type="NCBI Taxonomy" id="329046"/>
    <lineage>
        <taxon>Eukaryota</taxon>
        <taxon>Fungi</taxon>
        <taxon>Fungi incertae sedis</taxon>
        <taxon>Chytridiomycota</taxon>
        <taxon>Chytridiomycota incertae sedis</taxon>
        <taxon>Chytridiomycetes</taxon>
        <taxon>Chytridiales</taxon>
        <taxon>Chytriomycetaceae</taxon>
        <taxon>Rhizoclosmatium</taxon>
    </lineage>
</organism>
<reference evidence="2 3" key="1">
    <citation type="submission" date="2016-07" db="EMBL/GenBank/DDBJ databases">
        <title>Pervasive Adenine N6-methylation of Active Genes in Fungi.</title>
        <authorList>
            <consortium name="DOE Joint Genome Institute"/>
            <person name="Mondo S.J."/>
            <person name="Dannebaum R.O."/>
            <person name="Kuo R.C."/>
            <person name="Labutti K."/>
            <person name="Haridas S."/>
            <person name="Kuo A."/>
            <person name="Salamov A."/>
            <person name="Ahrendt S.R."/>
            <person name="Lipzen A."/>
            <person name="Sullivan W."/>
            <person name="Andreopoulos W.B."/>
            <person name="Clum A."/>
            <person name="Lindquist E."/>
            <person name="Daum C."/>
            <person name="Ramamoorthy G.K."/>
            <person name="Gryganskyi A."/>
            <person name="Culley D."/>
            <person name="Magnuson J.K."/>
            <person name="James T.Y."/>
            <person name="O'Malley M.A."/>
            <person name="Stajich J.E."/>
            <person name="Spatafora J.W."/>
            <person name="Visel A."/>
            <person name="Grigoriev I.V."/>
        </authorList>
    </citation>
    <scope>NUCLEOTIDE SEQUENCE [LARGE SCALE GENOMIC DNA]</scope>
    <source>
        <strain evidence="2 3">JEL800</strain>
    </source>
</reference>
<dbReference type="Gene3D" id="1.25.40.10">
    <property type="entry name" value="Tetratricopeptide repeat domain"/>
    <property type="match status" value="2"/>
</dbReference>
<dbReference type="InterPro" id="IPR019734">
    <property type="entry name" value="TPR_rpt"/>
</dbReference>
<dbReference type="PANTHER" id="PTHR46082">
    <property type="entry name" value="ATP/GTP-BINDING PROTEIN-RELATED"/>
    <property type="match status" value="1"/>
</dbReference>
<dbReference type="SUPFAM" id="SSF48452">
    <property type="entry name" value="TPR-like"/>
    <property type="match status" value="3"/>
</dbReference>
<dbReference type="SMART" id="SM00028">
    <property type="entry name" value="TPR"/>
    <property type="match status" value="8"/>
</dbReference>
<dbReference type="Pfam" id="PF13374">
    <property type="entry name" value="TPR_10"/>
    <property type="match status" value="2"/>
</dbReference>
<keyword evidence="3" id="KW-1185">Reference proteome</keyword>
<dbReference type="Proteomes" id="UP000193642">
    <property type="component" value="Unassembled WGS sequence"/>
</dbReference>
<evidence type="ECO:0000313" key="3">
    <source>
        <dbReference type="Proteomes" id="UP000193642"/>
    </source>
</evidence>
<dbReference type="AlphaFoldDB" id="A0A1Y2BAS0"/>
<proteinExistence type="predicted"/>
<evidence type="ECO:0000313" key="2">
    <source>
        <dbReference type="EMBL" id="ORY31577.1"/>
    </source>
</evidence>
<comment type="caution">
    <text evidence="2">The sequence shown here is derived from an EMBL/GenBank/DDBJ whole genome shotgun (WGS) entry which is preliminary data.</text>
</comment>
<dbReference type="EMBL" id="MCGO01000076">
    <property type="protein sequence ID" value="ORY31577.1"/>
    <property type="molecule type" value="Genomic_DNA"/>
</dbReference>